<dbReference type="GO" id="GO:0006357">
    <property type="term" value="P:regulation of transcription by RNA polymerase II"/>
    <property type="evidence" value="ECO:0007669"/>
    <property type="project" value="TreeGrafter"/>
</dbReference>
<dbReference type="PANTHER" id="PTHR12549">
    <property type="entry name" value="JMJC DOMAIN-CONTAINING HISTONE DEMETHYLATION PROTEIN"/>
    <property type="match status" value="1"/>
</dbReference>
<gene>
    <name evidence="6" type="ORF">A4X13_0g7291</name>
</gene>
<dbReference type="InterPro" id="IPR045109">
    <property type="entry name" value="LSDs-like"/>
</dbReference>
<dbReference type="GO" id="GO:0046872">
    <property type="term" value="F:metal ion binding"/>
    <property type="evidence" value="ECO:0007669"/>
    <property type="project" value="UniProtKB-KW"/>
</dbReference>
<organism evidence="6 7">
    <name type="scientific">Tilletia indica</name>
    <dbReference type="NCBI Taxonomy" id="43049"/>
    <lineage>
        <taxon>Eukaryota</taxon>
        <taxon>Fungi</taxon>
        <taxon>Dikarya</taxon>
        <taxon>Basidiomycota</taxon>
        <taxon>Ustilaginomycotina</taxon>
        <taxon>Exobasidiomycetes</taxon>
        <taxon>Tilletiales</taxon>
        <taxon>Tilletiaceae</taxon>
        <taxon>Tilletia</taxon>
    </lineage>
</organism>
<comment type="caution">
    <text evidence="6">The sequence shown here is derived from an EMBL/GenBank/DDBJ whole genome shotgun (WGS) entry which is preliminary data.</text>
</comment>
<evidence type="ECO:0000313" key="7">
    <source>
        <dbReference type="Proteomes" id="UP000077521"/>
    </source>
</evidence>
<evidence type="ECO:0000313" key="6">
    <source>
        <dbReference type="EMBL" id="KAE8241720.1"/>
    </source>
</evidence>
<dbReference type="GO" id="GO:0031490">
    <property type="term" value="F:chromatin DNA binding"/>
    <property type="evidence" value="ECO:0007669"/>
    <property type="project" value="TreeGrafter"/>
</dbReference>
<dbReference type="EMBL" id="LWDF02000865">
    <property type="protein sequence ID" value="KAE8241720.1"/>
    <property type="molecule type" value="Genomic_DNA"/>
</dbReference>
<dbReference type="GO" id="GO:0032454">
    <property type="term" value="F:histone H3K9 demethylase activity"/>
    <property type="evidence" value="ECO:0007669"/>
    <property type="project" value="InterPro"/>
</dbReference>
<accession>A0A8T8SK82</accession>
<dbReference type="SUPFAM" id="SSF51197">
    <property type="entry name" value="Clavaminate synthase-like"/>
    <property type="match status" value="1"/>
</dbReference>
<protein>
    <recommendedName>
        <fullName evidence="5">JmjC domain-containing protein</fullName>
    </recommendedName>
</protein>
<dbReference type="PROSITE" id="PS51184">
    <property type="entry name" value="JMJC"/>
    <property type="match status" value="1"/>
</dbReference>
<evidence type="ECO:0000256" key="4">
    <source>
        <dbReference type="SAM" id="MobiDB-lite"/>
    </source>
</evidence>
<evidence type="ECO:0000256" key="2">
    <source>
        <dbReference type="ARBA" id="ARBA00022723"/>
    </source>
</evidence>
<keyword evidence="3" id="KW-0539">Nucleus</keyword>
<feature type="domain" description="JmjC" evidence="5">
    <location>
        <begin position="319"/>
        <end position="509"/>
    </location>
</feature>
<name>A0A8T8SK82_9BASI</name>
<reference evidence="6" key="1">
    <citation type="submission" date="2016-04" db="EMBL/GenBank/DDBJ databases">
        <authorList>
            <person name="Nguyen H.D."/>
            <person name="Samba Siva P."/>
            <person name="Cullis J."/>
            <person name="Levesque C.A."/>
            <person name="Hambleton S."/>
        </authorList>
    </citation>
    <scope>NUCLEOTIDE SEQUENCE</scope>
    <source>
        <strain evidence="6">DAOMC 236416</strain>
    </source>
</reference>
<dbReference type="PANTHER" id="PTHR12549:SF38">
    <property type="entry name" value="JMJC DOMAIN-CONTAINING HISTONE DEMETHYLASE 2, ISOFORM A"/>
    <property type="match status" value="1"/>
</dbReference>
<dbReference type="GO" id="GO:0000118">
    <property type="term" value="C:histone deacetylase complex"/>
    <property type="evidence" value="ECO:0007669"/>
    <property type="project" value="TreeGrafter"/>
</dbReference>
<sequence length="616" mass="68338">MSEGVMPLLLEEYAHAANPQQHVFQRRAEDGSTHTQCGCESFMLGGWQCVKCGTELCVTCLHLVHESEATMGGELVESTDVMACRASRTALWNPHTTKDFVPIARYSVQQLSLARALAKEGAAIYREKGDALTAEVMSTVQAEFQNEPPAAARGSPHIRRRVEKDWPRKGTSGEGTIVLRLHKTESHLERLKRVLRYSLVLKEAFVVQQDLLEPLSTNALTGLFATGTKMRVRRHVGKSVGGLPPEYAQEDWDWEDVVKELSGQTKKTDGLDIRDYPQDGDLAAVSVKACDWFMVASACPGRTSVAADGIESRECATARALGDAAAWTTIPERDAGEKCYGATQCDDLELGQTTTLHVDEAGAANVLLWVGPDREGRDTAGMDLDEVDTEDLNGRSVGAEWLWWPQEARNYFSEAATRCHVKGDHAGWEGHALYAQNLSANEAFIEQVVALGGEECRARMILQRVGETVYIPAGVAHQVRNIRPCFKIARDLMSPAEADTMLAVQRERITAVQVPETGGRDACMIRPCLMKAWQACMGFMARSEYGVTGSLWANENSELHRELIEVKRMVVEERRRTDERLLALEQRPSESLTPEKLEELLAAVLTRSRLFRERGE</sequence>
<dbReference type="InterPro" id="IPR003347">
    <property type="entry name" value="JmjC_dom"/>
</dbReference>
<dbReference type="GO" id="GO:0003712">
    <property type="term" value="F:transcription coregulator activity"/>
    <property type="evidence" value="ECO:0007669"/>
    <property type="project" value="TreeGrafter"/>
</dbReference>
<evidence type="ECO:0000256" key="3">
    <source>
        <dbReference type="ARBA" id="ARBA00023242"/>
    </source>
</evidence>
<feature type="region of interest" description="Disordered" evidence="4">
    <location>
        <begin position="146"/>
        <end position="169"/>
    </location>
</feature>
<reference evidence="6" key="2">
    <citation type="journal article" date="2019" name="IMA Fungus">
        <title>Genome sequencing and comparison of five Tilletia species to identify candidate genes for the detection of regulated species infecting wheat.</title>
        <authorList>
            <person name="Nguyen H.D.T."/>
            <person name="Sultana T."/>
            <person name="Kesanakurti P."/>
            <person name="Hambleton S."/>
        </authorList>
    </citation>
    <scope>NUCLEOTIDE SEQUENCE</scope>
    <source>
        <strain evidence="6">DAOMC 236416</strain>
    </source>
</reference>
<dbReference type="Proteomes" id="UP000077521">
    <property type="component" value="Unassembled WGS sequence"/>
</dbReference>
<proteinExistence type="predicted"/>
<evidence type="ECO:0000256" key="1">
    <source>
        <dbReference type="ARBA" id="ARBA00004123"/>
    </source>
</evidence>
<keyword evidence="2" id="KW-0479">Metal-binding</keyword>
<dbReference type="GO" id="GO:0000785">
    <property type="term" value="C:chromatin"/>
    <property type="evidence" value="ECO:0007669"/>
    <property type="project" value="TreeGrafter"/>
</dbReference>
<comment type="subcellular location">
    <subcellularLocation>
        <location evidence="1">Nucleus</location>
    </subcellularLocation>
</comment>
<dbReference type="AlphaFoldDB" id="A0A8T8SK82"/>
<keyword evidence="7" id="KW-1185">Reference proteome</keyword>
<dbReference type="Gene3D" id="2.60.120.650">
    <property type="entry name" value="Cupin"/>
    <property type="match status" value="1"/>
</dbReference>
<evidence type="ECO:0000259" key="5">
    <source>
        <dbReference type="PROSITE" id="PS51184"/>
    </source>
</evidence>